<feature type="domain" description="HTH gntR-type" evidence="4">
    <location>
        <begin position="24"/>
        <end position="94"/>
    </location>
</feature>
<evidence type="ECO:0000313" key="5">
    <source>
        <dbReference type="EMBL" id="PSC06048.1"/>
    </source>
</evidence>
<keyword evidence="6" id="KW-1185">Reference proteome</keyword>
<dbReference type="EMBL" id="PVZS01000004">
    <property type="protein sequence ID" value="PSC06048.1"/>
    <property type="molecule type" value="Genomic_DNA"/>
</dbReference>
<dbReference type="Gene3D" id="1.10.10.10">
    <property type="entry name" value="Winged helix-like DNA-binding domain superfamily/Winged helix DNA-binding domain"/>
    <property type="match status" value="1"/>
</dbReference>
<evidence type="ECO:0000259" key="4">
    <source>
        <dbReference type="PROSITE" id="PS50949"/>
    </source>
</evidence>
<dbReference type="InterPro" id="IPR036388">
    <property type="entry name" value="WH-like_DNA-bd_sf"/>
</dbReference>
<dbReference type="GO" id="GO:0003677">
    <property type="term" value="F:DNA binding"/>
    <property type="evidence" value="ECO:0007669"/>
    <property type="project" value="UniProtKB-KW"/>
</dbReference>
<dbReference type="PANTHER" id="PTHR43537">
    <property type="entry name" value="TRANSCRIPTIONAL REGULATOR, GNTR FAMILY"/>
    <property type="match status" value="1"/>
</dbReference>
<reference evidence="6" key="1">
    <citation type="submission" date="2018-03" db="EMBL/GenBank/DDBJ databases">
        <authorList>
            <person name="Sun L."/>
            <person name="Liu H."/>
            <person name="Chen W."/>
            <person name="Huang K."/>
            <person name="Liu W."/>
            <person name="Gao X."/>
        </authorList>
    </citation>
    <scope>NUCLEOTIDE SEQUENCE [LARGE SCALE GENOMIC DNA]</scope>
    <source>
        <strain evidence="6">SH9</strain>
    </source>
</reference>
<evidence type="ECO:0000256" key="1">
    <source>
        <dbReference type="ARBA" id="ARBA00023015"/>
    </source>
</evidence>
<dbReference type="Pfam" id="PF07729">
    <property type="entry name" value="FCD"/>
    <property type="match status" value="1"/>
</dbReference>
<organism evidence="5 6">
    <name type="scientific">Alsobacter soli</name>
    <dbReference type="NCBI Taxonomy" id="2109933"/>
    <lineage>
        <taxon>Bacteria</taxon>
        <taxon>Pseudomonadati</taxon>
        <taxon>Pseudomonadota</taxon>
        <taxon>Alphaproteobacteria</taxon>
        <taxon>Hyphomicrobiales</taxon>
        <taxon>Alsobacteraceae</taxon>
        <taxon>Alsobacter</taxon>
    </lineage>
</organism>
<dbReference type="SUPFAM" id="SSF46785">
    <property type="entry name" value="Winged helix' DNA-binding domain"/>
    <property type="match status" value="1"/>
</dbReference>
<dbReference type="InterPro" id="IPR000524">
    <property type="entry name" value="Tscrpt_reg_HTH_GntR"/>
</dbReference>
<dbReference type="SMART" id="SM00345">
    <property type="entry name" value="HTH_GNTR"/>
    <property type="match status" value="1"/>
</dbReference>
<accession>A0A2T1HWT9</accession>
<dbReference type="AlphaFoldDB" id="A0A2T1HWT9"/>
<dbReference type="OrthoDB" id="9789310at2"/>
<dbReference type="GO" id="GO:0003700">
    <property type="term" value="F:DNA-binding transcription factor activity"/>
    <property type="evidence" value="ECO:0007669"/>
    <property type="project" value="InterPro"/>
</dbReference>
<keyword evidence="2" id="KW-0238">DNA-binding</keyword>
<keyword evidence="1" id="KW-0805">Transcription regulation</keyword>
<dbReference type="Pfam" id="PF00392">
    <property type="entry name" value="GntR"/>
    <property type="match status" value="1"/>
</dbReference>
<dbReference type="PRINTS" id="PR00035">
    <property type="entry name" value="HTHGNTR"/>
</dbReference>
<evidence type="ECO:0000256" key="3">
    <source>
        <dbReference type="ARBA" id="ARBA00023163"/>
    </source>
</evidence>
<dbReference type="CDD" id="cd07377">
    <property type="entry name" value="WHTH_GntR"/>
    <property type="match status" value="1"/>
</dbReference>
<comment type="caution">
    <text evidence="5">The sequence shown here is derived from an EMBL/GenBank/DDBJ whole genome shotgun (WGS) entry which is preliminary data.</text>
</comment>
<dbReference type="SMART" id="SM00895">
    <property type="entry name" value="FCD"/>
    <property type="match status" value="1"/>
</dbReference>
<evidence type="ECO:0000256" key="2">
    <source>
        <dbReference type="ARBA" id="ARBA00023125"/>
    </source>
</evidence>
<gene>
    <name evidence="5" type="ORF">SLNSH_04350</name>
</gene>
<dbReference type="Gene3D" id="1.20.120.530">
    <property type="entry name" value="GntR ligand-binding domain-like"/>
    <property type="match status" value="1"/>
</dbReference>
<dbReference type="PANTHER" id="PTHR43537:SF49">
    <property type="entry name" value="TRANSCRIPTIONAL REGULATORY PROTEIN"/>
    <property type="match status" value="1"/>
</dbReference>
<dbReference type="PROSITE" id="PS50949">
    <property type="entry name" value="HTH_GNTR"/>
    <property type="match status" value="1"/>
</dbReference>
<name>A0A2T1HWT9_9HYPH</name>
<evidence type="ECO:0000313" key="6">
    <source>
        <dbReference type="Proteomes" id="UP000239772"/>
    </source>
</evidence>
<proteinExistence type="predicted"/>
<dbReference type="InterPro" id="IPR036390">
    <property type="entry name" value="WH_DNA-bd_sf"/>
</dbReference>
<dbReference type="SUPFAM" id="SSF48008">
    <property type="entry name" value="GntR ligand-binding domain-like"/>
    <property type="match status" value="1"/>
</dbReference>
<dbReference type="InterPro" id="IPR008920">
    <property type="entry name" value="TF_FadR/GntR_C"/>
</dbReference>
<dbReference type="InterPro" id="IPR011711">
    <property type="entry name" value="GntR_C"/>
</dbReference>
<dbReference type="Proteomes" id="UP000239772">
    <property type="component" value="Unassembled WGS sequence"/>
</dbReference>
<keyword evidence="3" id="KW-0804">Transcription</keyword>
<protein>
    <submittedName>
        <fullName evidence="5">GntR family transcriptional regulator</fullName>
    </submittedName>
</protein>
<sequence length="248" mass="27436">MSMIIIAPEAAQERLHLGPLDTSVSLRTRAYAAIKTAIASMDIYGHAREIRVDERRLSEDLGISRTPIREALAHLENEGLVRSVPRKGVFIVRKSRDEIIEMITVWAALESMAARLAALHAHDDDLESLATRFGGLVAEPDDAVGEYSDANIAFHQSIIRLSGSRLLEEMTRNLFLHVRAIRVAALRQNRRIFTSISEHEAIIAALLARDADRAETLVREHTLGLAAHVQFHWGEPGGGDVHQQAAPV</sequence>